<accession>A9F1S3</accession>
<dbReference type="PANTHER" id="PTHR35567">
    <property type="entry name" value="MALATE DEHYDROGENASE (AFU_ORTHOLOGUE AFUA_2G13800)"/>
    <property type="match status" value="1"/>
</dbReference>
<keyword evidence="3" id="KW-1185">Reference proteome</keyword>
<evidence type="ECO:0000313" key="3">
    <source>
        <dbReference type="Proteomes" id="UP000002139"/>
    </source>
</evidence>
<dbReference type="OrthoDB" id="193535at2"/>
<protein>
    <recommendedName>
        <fullName evidence="4">DUF3455 domain-containing protein</fullName>
    </recommendedName>
</protein>
<dbReference type="EMBL" id="AM746676">
    <property type="protein sequence ID" value="CAN91392.1"/>
    <property type="molecule type" value="Genomic_DNA"/>
</dbReference>
<evidence type="ECO:0000313" key="2">
    <source>
        <dbReference type="EMBL" id="CAN91392.1"/>
    </source>
</evidence>
<feature type="region of interest" description="Disordered" evidence="1">
    <location>
        <begin position="18"/>
        <end position="77"/>
    </location>
</feature>
<dbReference type="eggNOG" id="ENOG50330AH">
    <property type="taxonomic scope" value="Bacteria"/>
</dbReference>
<gene>
    <name evidence="2" type="ordered locus">sce1235</name>
</gene>
<organism evidence="2 3">
    <name type="scientific">Sorangium cellulosum (strain So ce56)</name>
    <name type="common">Polyangium cellulosum (strain So ce56)</name>
    <dbReference type="NCBI Taxonomy" id="448385"/>
    <lineage>
        <taxon>Bacteria</taxon>
        <taxon>Pseudomonadati</taxon>
        <taxon>Myxococcota</taxon>
        <taxon>Polyangia</taxon>
        <taxon>Polyangiales</taxon>
        <taxon>Polyangiaceae</taxon>
        <taxon>Sorangium</taxon>
    </lineage>
</organism>
<dbReference type="PROSITE" id="PS51257">
    <property type="entry name" value="PROKAR_LIPOPROTEIN"/>
    <property type="match status" value="1"/>
</dbReference>
<feature type="compositionally biased region" description="Low complexity" evidence="1">
    <location>
        <begin position="54"/>
        <end position="66"/>
    </location>
</feature>
<dbReference type="AlphaFoldDB" id="A9F1S3"/>
<dbReference type="STRING" id="448385.sce1235"/>
<dbReference type="Proteomes" id="UP000002139">
    <property type="component" value="Chromosome"/>
</dbReference>
<proteinExistence type="predicted"/>
<dbReference type="Pfam" id="PF11937">
    <property type="entry name" value="DUF3455"/>
    <property type="match status" value="1"/>
</dbReference>
<reference evidence="2 3" key="1">
    <citation type="journal article" date="2007" name="Nat. Biotechnol.">
        <title>Complete genome sequence of the myxobacterium Sorangium cellulosum.</title>
        <authorList>
            <person name="Schneiker S."/>
            <person name="Perlova O."/>
            <person name="Kaiser O."/>
            <person name="Gerth K."/>
            <person name="Alici A."/>
            <person name="Altmeyer M.O."/>
            <person name="Bartels D."/>
            <person name="Bekel T."/>
            <person name="Beyer S."/>
            <person name="Bode E."/>
            <person name="Bode H.B."/>
            <person name="Bolten C.J."/>
            <person name="Choudhuri J.V."/>
            <person name="Doss S."/>
            <person name="Elnakady Y.A."/>
            <person name="Frank B."/>
            <person name="Gaigalat L."/>
            <person name="Goesmann A."/>
            <person name="Groeger C."/>
            <person name="Gross F."/>
            <person name="Jelsbak L."/>
            <person name="Jelsbak L."/>
            <person name="Kalinowski J."/>
            <person name="Kegler C."/>
            <person name="Knauber T."/>
            <person name="Konietzny S."/>
            <person name="Kopp M."/>
            <person name="Krause L."/>
            <person name="Krug D."/>
            <person name="Linke B."/>
            <person name="Mahmud T."/>
            <person name="Martinez-Arias R."/>
            <person name="McHardy A.C."/>
            <person name="Merai M."/>
            <person name="Meyer F."/>
            <person name="Mormann S."/>
            <person name="Munoz-Dorado J."/>
            <person name="Perez J."/>
            <person name="Pradella S."/>
            <person name="Rachid S."/>
            <person name="Raddatz G."/>
            <person name="Rosenau F."/>
            <person name="Rueckert C."/>
            <person name="Sasse F."/>
            <person name="Scharfe M."/>
            <person name="Schuster S.C."/>
            <person name="Suen G."/>
            <person name="Treuner-Lange A."/>
            <person name="Velicer G.J."/>
            <person name="Vorholter F.-J."/>
            <person name="Weissman K.J."/>
            <person name="Welch R.D."/>
            <person name="Wenzel S.C."/>
            <person name="Whitworth D.E."/>
            <person name="Wilhelm S."/>
            <person name="Wittmann C."/>
            <person name="Bloecker H."/>
            <person name="Puehler A."/>
            <person name="Mueller R."/>
        </authorList>
    </citation>
    <scope>NUCLEOTIDE SEQUENCE [LARGE SCALE GENOMIC DNA]</scope>
    <source>
        <strain evidence="3">So ce56</strain>
    </source>
</reference>
<dbReference type="KEGG" id="scl:sce1235"/>
<sequence>MNARYAIGLIVVGCGCAGSTPSASSPPPSEPLASAEAPAPVAPAPPAPAPLPTTPAAEPAATASVPKLAPPETPDAIKAPSTANLVLKANAKGAQIYVCGKKKEPKAKFEWTLKAPDATLSDDAGKALGKHYGGPTWEAADGSKIVGAMKAKVDAPDTTAIPWLLLEIKSTEGQGVLSPVAWIQRVQTVGGKAPADGCDKAHDGAEARVDYSAVYYFYANP</sequence>
<evidence type="ECO:0008006" key="4">
    <source>
        <dbReference type="Google" id="ProtNLM"/>
    </source>
</evidence>
<dbReference type="PANTHER" id="PTHR35567:SF1">
    <property type="entry name" value="CONSERVED FUNGAL PROTEIN (AFU_ORTHOLOGUE AFUA_1G14230)"/>
    <property type="match status" value="1"/>
</dbReference>
<evidence type="ECO:0000256" key="1">
    <source>
        <dbReference type="SAM" id="MobiDB-lite"/>
    </source>
</evidence>
<dbReference type="HOGENOM" id="CLU_101709_1_0_7"/>
<feature type="compositionally biased region" description="Pro residues" evidence="1">
    <location>
        <begin position="40"/>
        <end position="53"/>
    </location>
</feature>
<dbReference type="RefSeq" id="WP_012233869.1">
    <property type="nucleotide sequence ID" value="NC_010162.1"/>
</dbReference>
<name>A9F1S3_SORC5</name>
<dbReference type="InterPro" id="IPR021851">
    <property type="entry name" value="DUF3455"/>
</dbReference>